<evidence type="ECO:0000313" key="2">
    <source>
        <dbReference type="Proteomes" id="UP000830768"/>
    </source>
</evidence>
<dbReference type="EMBL" id="CP090030">
    <property type="protein sequence ID" value="UPK90227.1"/>
    <property type="molecule type" value="Genomic_DNA"/>
</dbReference>
<accession>A0ACD3YMI9</accession>
<proteinExistence type="predicted"/>
<keyword evidence="2" id="KW-1185">Reference proteome</keyword>
<organism evidence="1 2">
    <name type="scientific">Fusarium solani subsp. cucurbitae</name>
    <name type="common">Neocosmosporum cucurbitae</name>
    <dbReference type="NCBI Taxonomy" id="2747967"/>
    <lineage>
        <taxon>Eukaryota</taxon>
        <taxon>Fungi</taxon>
        <taxon>Dikarya</taxon>
        <taxon>Ascomycota</taxon>
        <taxon>Pezizomycotina</taxon>
        <taxon>Sordariomycetes</taxon>
        <taxon>Hypocreomycetidae</taxon>
        <taxon>Hypocreales</taxon>
        <taxon>Nectriaceae</taxon>
        <taxon>Fusarium</taxon>
        <taxon>Fusarium solani species complex</taxon>
    </lineage>
</organism>
<sequence>MTSNENTTSIQRTSLERFYNLPDLWNDRDDWTGVTSTAQRKRLQNRLNQRAWRRRQKLNTARSCDALPACQVPSALPGPSENTFTGSVEGLLLLVQADEACRLRVLLQQAYEEYTLNAPRLTALPLVTRINVLNALARNATYLNIPSVGLCCVDLISPFNLCGPSLPNHSSSEFPRALQPTELQKKIIHHPWIDLLPFPALRDNMLRFMALGLLDDDRFCDDILGMRVDELSSSPAMIVWGEPSDWNAWEVNPAFLRNWGFLVEGCPEIFEATNNWRCGRGEKRLHYRE</sequence>
<reference evidence="1" key="1">
    <citation type="submission" date="2021-11" db="EMBL/GenBank/DDBJ databases">
        <title>Fusarium solani-melongenae Genome sequencing and assembly.</title>
        <authorList>
            <person name="Xie S."/>
            <person name="Huang L."/>
            <person name="Zhang X."/>
        </authorList>
    </citation>
    <scope>NUCLEOTIDE SEQUENCE</scope>
    <source>
        <strain evidence="1">CRI 24-3</strain>
    </source>
</reference>
<protein>
    <submittedName>
        <fullName evidence="1">Uncharacterized protein</fullName>
    </submittedName>
</protein>
<gene>
    <name evidence="1" type="ORF">LCI18_001162</name>
</gene>
<dbReference type="Proteomes" id="UP000830768">
    <property type="component" value="Chromosome 1"/>
</dbReference>
<name>A0ACD3YMI9_FUSSC</name>
<evidence type="ECO:0000313" key="1">
    <source>
        <dbReference type="EMBL" id="UPK90227.1"/>
    </source>
</evidence>